<dbReference type="Pfam" id="PF04480">
    <property type="entry name" value="DUF559"/>
    <property type="match status" value="1"/>
</dbReference>
<dbReference type="InterPro" id="IPR047216">
    <property type="entry name" value="Endonuclease_DUF559_bact"/>
</dbReference>
<evidence type="ECO:0000313" key="2">
    <source>
        <dbReference type="EMBL" id="GDZ93399.1"/>
    </source>
</evidence>
<proteinExistence type="predicted"/>
<reference evidence="3" key="1">
    <citation type="submission" date="2019-02" db="EMBL/GenBank/DDBJ databases">
        <title>Draft genome sequence of Planktothrix agardhii NIES-905.</title>
        <authorList>
            <person name="Yamaguchi H."/>
            <person name="Suzuki S."/>
            <person name="Kawachi M."/>
        </authorList>
    </citation>
    <scope>NUCLEOTIDE SEQUENCE [LARGE SCALE GENOMIC DNA]</scope>
    <source>
        <strain evidence="3">CCAP 1459/11A</strain>
    </source>
</reference>
<dbReference type="Gene3D" id="3.40.960.10">
    <property type="entry name" value="VSR Endonuclease"/>
    <property type="match status" value="1"/>
</dbReference>
<dbReference type="InterPro" id="IPR011335">
    <property type="entry name" value="Restrct_endonuc-II-like"/>
</dbReference>
<protein>
    <recommendedName>
        <fullName evidence="1">DUF559 domain-containing protein</fullName>
    </recommendedName>
</protein>
<dbReference type="PANTHER" id="PTHR38590">
    <property type="entry name" value="BLL0828 PROTEIN"/>
    <property type="match status" value="1"/>
</dbReference>
<evidence type="ECO:0000259" key="1">
    <source>
        <dbReference type="Pfam" id="PF04480"/>
    </source>
</evidence>
<accession>A0A4V0XUC9</accession>
<dbReference type="PANTHER" id="PTHR38590:SF1">
    <property type="entry name" value="BLL0828 PROTEIN"/>
    <property type="match status" value="1"/>
</dbReference>
<dbReference type="Proteomes" id="UP000299794">
    <property type="component" value="Unassembled WGS sequence"/>
</dbReference>
<evidence type="ECO:0000313" key="3">
    <source>
        <dbReference type="Proteomes" id="UP000299794"/>
    </source>
</evidence>
<dbReference type="CDD" id="cd01038">
    <property type="entry name" value="Endonuclease_DUF559"/>
    <property type="match status" value="1"/>
</dbReference>
<feature type="domain" description="DUF559" evidence="1">
    <location>
        <begin position="16"/>
        <end position="112"/>
    </location>
</feature>
<dbReference type="RefSeq" id="WP_043937182.1">
    <property type="nucleotide sequence ID" value="NZ_BJCD01000034.1"/>
</dbReference>
<comment type="caution">
    <text evidence="2">The sequence shown here is derived from an EMBL/GenBank/DDBJ whole genome shotgun (WGS) entry which is preliminary data.</text>
</comment>
<name>A0A4V0XUC9_PLAAG</name>
<dbReference type="SUPFAM" id="SSF52980">
    <property type="entry name" value="Restriction endonuclease-like"/>
    <property type="match status" value="1"/>
</dbReference>
<sequence length="131" mass="15718">MEPKNIVVGQKITSEKYQRSKQLRREMTPEEKILWEQLRRNNLNGLHFRRQQIIDGFIVDFYCHQAQLVIEVDGEIHDLQVESDQERDAILTARGLKIFRIKNQEIRQNLQGGFTTNYRFFVTSYKNRIHI</sequence>
<dbReference type="AlphaFoldDB" id="A0A4V0XUC9"/>
<dbReference type="InterPro" id="IPR007569">
    <property type="entry name" value="DUF559"/>
</dbReference>
<gene>
    <name evidence="2" type="ORF">PA905_12350</name>
</gene>
<dbReference type="EMBL" id="BJCD01000034">
    <property type="protein sequence ID" value="GDZ93399.1"/>
    <property type="molecule type" value="Genomic_DNA"/>
</dbReference>
<organism evidence="2 3">
    <name type="scientific">Planktothrix agardhii CCAP 1459/11A</name>
    <dbReference type="NCBI Taxonomy" id="282420"/>
    <lineage>
        <taxon>Bacteria</taxon>
        <taxon>Bacillati</taxon>
        <taxon>Cyanobacteriota</taxon>
        <taxon>Cyanophyceae</taxon>
        <taxon>Oscillatoriophycideae</taxon>
        <taxon>Oscillatoriales</taxon>
        <taxon>Microcoleaceae</taxon>
        <taxon>Planktothrix</taxon>
    </lineage>
</organism>